<proteinExistence type="predicted"/>
<protein>
    <recommendedName>
        <fullName evidence="2">IS1380 family transposase</fullName>
    </recommendedName>
</protein>
<sequence length="137" mass="15358">MNIIPPKPEIDFTDELLTSKGGIIFLARFASYLGLLKLCAQNIKLKQRNRGPSDSHYFLSLIYSIALGEGNLCDVDLLKEDLAQRTLAGFKKVPDSRRISEYLCGFDKNSLTSLSNIAKFLASKLIKPVIEHELSQR</sequence>
<feature type="non-terminal residue" evidence="1">
    <location>
        <position position="137"/>
    </location>
</feature>
<name>A0A7C0Y7U4_DESA2</name>
<organism evidence="1">
    <name type="scientific">Desulfofervidus auxilii</name>
    <dbReference type="NCBI Taxonomy" id="1621989"/>
    <lineage>
        <taxon>Bacteria</taxon>
        <taxon>Pseudomonadati</taxon>
        <taxon>Thermodesulfobacteriota</taxon>
        <taxon>Candidatus Desulfofervidia</taxon>
        <taxon>Candidatus Desulfofervidales</taxon>
        <taxon>Candidatus Desulfofervidaceae</taxon>
        <taxon>Candidatus Desulfofervidus</taxon>
    </lineage>
</organism>
<accession>A0A7C0Y7U4</accession>
<evidence type="ECO:0000313" key="1">
    <source>
        <dbReference type="EMBL" id="HDD44650.1"/>
    </source>
</evidence>
<reference evidence="1" key="1">
    <citation type="journal article" date="2020" name="mSystems">
        <title>Genome- and Community-Level Interaction Insights into Carbon Utilization and Element Cycling Functions of Hydrothermarchaeota in Hydrothermal Sediment.</title>
        <authorList>
            <person name="Zhou Z."/>
            <person name="Liu Y."/>
            <person name="Xu W."/>
            <person name="Pan J."/>
            <person name="Luo Z.H."/>
            <person name="Li M."/>
        </authorList>
    </citation>
    <scope>NUCLEOTIDE SEQUENCE [LARGE SCALE GENOMIC DNA]</scope>
    <source>
        <strain evidence="1">HyVt-233</strain>
    </source>
</reference>
<evidence type="ECO:0008006" key="2">
    <source>
        <dbReference type="Google" id="ProtNLM"/>
    </source>
</evidence>
<comment type="caution">
    <text evidence="1">The sequence shown here is derived from an EMBL/GenBank/DDBJ whole genome shotgun (WGS) entry which is preliminary data.</text>
</comment>
<dbReference type="AlphaFoldDB" id="A0A7C0Y7U4"/>
<dbReference type="EMBL" id="DRBS01000271">
    <property type="protein sequence ID" value="HDD44650.1"/>
    <property type="molecule type" value="Genomic_DNA"/>
</dbReference>
<dbReference type="Proteomes" id="UP000886289">
    <property type="component" value="Unassembled WGS sequence"/>
</dbReference>
<gene>
    <name evidence="1" type="ORF">ENG63_07315</name>
</gene>